<dbReference type="Gene3D" id="1.10.287.1260">
    <property type="match status" value="1"/>
</dbReference>
<comment type="subcellular location">
    <subcellularLocation>
        <location evidence="1">Cell membrane</location>
        <topology evidence="1">Multi-pass membrane protein</topology>
    </subcellularLocation>
</comment>
<dbReference type="PANTHER" id="PTHR43634">
    <property type="entry name" value="OW CONDUCTANCE MECHANOSENSITIVE CHANNEL"/>
    <property type="match status" value="1"/>
</dbReference>
<evidence type="ECO:0000256" key="5">
    <source>
        <dbReference type="ARBA" id="ARBA00022989"/>
    </source>
</evidence>
<dbReference type="Pfam" id="PF21082">
    <property type="entry name" value="MS_channel_3rd"/>
    <property type="match status" value="1"/>
</dbReference>
<feature type="region of interest" description="Disordered" evidence="7">
    <location>
        <begin position="362"/>
        <end position="420"/>
    </location>
</feature>
<dbReference type="GO" id="GO:0008381">
    <property type="term" value="F:mechanosensitive monoatomic ion channel activity"/>
    <property type="evidence" value="ECO:0007669"/>
    <property type="project" value="UniProtKB-ARBA"/>
</dbReference>
<dbReference type="PROSITE" id="PS01246">
    <property type="entry name" value="UPF0003"/>
    <property type="match status" value="1"/>
</dbReference>
<feature type="transmembrane region" description="Helical" evidence="8">
    <location>
        <begin position="68"/>
        <end position="89"/>
    </location>
</feature>
<dbReference type="PANTHER" id="PTHR43634:SF2">
    <property type="entry name" value="LOW CONDUCTANCE MECHANOSENSITIVE CHANNEL YNAI"/>
    <property type="match status" value="1"/>
</dbReference>
<evidence type="ECO:0000256" key="3">
    <source>
        <dbReference type="ARBA" id="ARBA00022475"/>
    </source>
</evidence>
<evidence type="ECO:0000259" key="11">
    <source>
        <dbReference type="Pfam" id="PF21088"/>
    </source>
</evidence>
<keyword evidence="6 8" id="KW-0472">Membrane</keyword>
<evidence type="ECO:0000256" key="7">
    <source>
        <dbReference type="SAM" id="MobiDB-lite"/>
    </source>
</evidence>
<accession>A0A1M4Z5C2</accession>
<dbReference type="Gene3D" id="2.30.30.60">
    <property type="match status" value="1"/>
</dbReference>
<dbReference type="Pfam" id="PF00924">
    <property type="entry name" value="MS_channel_2nd"/>
    <property type="match status" value="1"/>
</dbReference>
<evidence type="ECO:0000256" key="6">
    <source>
        <dbReference type="ARBA" id="ARBA00023136"/>
    </source>
</evidence>
<dbReference type="SUPFAM" id="SSF82861">
    <property type="entry name" value="Mechanosensitive channel protein MscS (YggB), transmembrane region"/>
    <property type="match status" value="1"/>
</dbReference>
<feature type="compositionally biased region" description="Basic and acidic residues" evidence="7">
    <location>
        <begin position="362"/>
        <end position="391"/>
    </location>
</feature>
<evidence type="ECO:0000256" key="2">
    <source>
        <dbReference type="ARBA" id="ARBA00008017"/>
    </source>
</evidence>
<name>A0A1M4Z5C2_9GAMM</name>
<evidence type="ECO:0000256" key="8">
    <source>
        <dbReference type="SAM" id="Phobius"/>
    </source>
</evidence>
<evidence type="ECO:0000256" key="1">
    <source>
        <dbReference type="ARBA" id="ARBA00004651"/>
    </source>
</evidence>
<protein>
    <submittedName>
        <fullName evidence="12">MscS family membrane protein</fullName>
    </submittedName>
</protein>
<dbReference type="EMBL" id="FQUJ01000007">
    <property type="protein sequence ID" value="SHF12997.1"/>
    <property type="molecule type" value="Genomic_DNA"/>
</dbReference>
<dbReference type="InterPro" id="IPR006686">
    <property type="entry name" value="MscS_channel_CS"/>
</dbReference>
<keyword evidence="4 8" id="KW-0812">Transmembrane</keyword>
<feature type="transmembrane region" description="Helical" evidence="8">
    <location>
        <begin position="139"/>
        <end position="162"/>
    </location>
</feature>
<evidence type="ECO:0000256" key="4">
    <source>
        <dbReference type="ARBA" id="ARBA00022692"/>
    </source>
</evidence>
<evidence type="ECO:0000313" key="12">
    <source>
        <dbReference type="EMBL" id="SHF12997.1"/>
    </source>
</evidence>
<comment type="similarity">
    <text evidence="2">Belongs to the MscS (TC 1.A.23) family.</text>
</comment>
<dbReference type="InterPro" id="IPR045042">
    <property type="entry name" value="YnaI-like"/>
</dbReference>
<feature type="transmembrane region" description="Helical" evidence="8">
    <location>
        <begin position="168"/>
        <end position="187"/>
    </location>
</feature>
<feature type="transmembrane region" description="Helical" evidence="8">
    <location>
        <begin position="20"/>
        <end position="47"/>
    </location>
</feature>
<gene>
    <name evidence="12" type="ORF">SAMN02745148_01863</name>
</gene>
<dbReference type="Pfam" id="PF21088">
    <property type="entry name" value="MS_channel_1st"/>
    <property type="match status" value="1"/>
</dbReference>
<feature type="compositionally biased region" description="Low complexity" evidence="7">
    <location>
        <begin position="409"/>
        <end position="420"/>
    </location>
</feature>
<dbReference type="Gene3D" id="3.30.70.100">
    <property type="match status" value="1"/>
</dbReference>
<feature type="transmembrane region" description="Helical" evidence="8">
    <location>
        <begin position="101"/>
        <end position="118"/>
    </location>
</feature>
<proteinExistence type="inferred from homology"/>
<dbReference type="InterPro" id="IPR049278">
    <property type="entry name" value="MS_channel_C"/>
</dbReference>
<keyword evidence="5 8" id="KW-1133">Transmembrane helix</keyword>
<reference evidence="12 13" key="1">
    <citation type="submission" date="2016-11" db="EMBL/GenBank/DDBJ databases">
        <authorList>
            <person name="Jaros S."/>
            <person name="Januszkiewicz K."/>
            <person name="Wedrychowicz H."/>
        </authorList>
    </citation>
    <scope>NUCLEOTIDE SEQUENCE [LARGE SCALE GENOMIC DNA]</scope>
    <source>
        <strain evidence="12 13">DSM 19980</strain>
    </source>
</reference>
<keyword evidence="13" id="KW-1185">Reference proteome</keyword>
<dbReference type="InterPro" id="IPR049142">
    <property type="entry name" value="MS_channel_1st"/>
</dbReference>
<evidence type="ECO:0000259" key="9">
    <source>
        <dbReference type="Pfam" id="PF00924"/>
    </source>
</evidence>
<dbReference type="STRING" id="1121942.SAMN02745148_01863"/>
<dbReference type="InterPro" id="IPR006685">
    <property type="entry name" value="MscS_channel_2nd"/>
</dbReference>
<dbReference type="InterPro" id="IPR011014">
    <property type="entry name" value="MscS_channel_TM-2"/>
</dbReference>
<dbReference type="RefSeq" id="WP_072822045.1">
    <property type="nucleotide sequence ID" value="NZ_FQUJ01000007.1"/>
</dbReference>
<dbReference type="AlphaFoldDB" id="A0A1M4Z5C2"/>
<feature type="domain" description="Mechanosensitive ion channel MscS" evidence="9">
    <location>
        <begin position="189"/>
        <end position="258"/>
    </location>
</feature>
<organism evidence="12 13">
    <name type="scientific">Modicisalibacter ilicicola DSM 19980</name>
    <dbReference type="NCBI Taxonomy" id="1121942"/>
    <lineage>
        <taxon>Bacteria</taxon>
        <taxon>Pseudomonadati</taxon>
        <taxon>Pseudomonadota</taxon>
        <taxon>Gammaproteobacteria</taxon>
        <taxon>Oceanospirillales</taxon>
        <taxon>Halomonadaceae</taxon>
        <taxon>Modicisalibacter</taxon>
    </lineage>
</organism>
<dbReference type="OrthoDB" id="9775207at2"/>
<dbReference type="SUPFAM" id="SSF82689">
    <property type="entry name" value="Mechanosensitive channel protein MscS (YggB), C-terminal domain"/>
    <property type="match status" value="1"/>
</dbReference>
<dbReference type="InterPro" id="IPR010920">
    <property type="entry name" value="LSM_dom_sf"/>
</dbReference>
<dbReference type="InterPro" id="IPR023408">
    <property type="entry name" value="MscS_beta-dom_sf"/>
</dbReference>
<dbReference type="GO" id="GO:0005886">
    <property type="term" value="C:plasma membrane"/>
    <property type="evidence" value="ECO:0007669"/>
    <property type="project" value="UniProtKB-SubCell"/>
</dbReference>
<feature type="domain" description="Mechanosensitive ion channel MscS C-terminal" evidence="10">
    <location>
        <begin position="269"/>
        <end position="351"/>
    </location>
</feature>
<dbReference type="Proteomes" id="UP000184346">
    <property type="component" value="Unassembled WGS sequence"/>
</dbReference>
<keyword evidence="3" id="KW-1003">Cell membrane</keyword>
<sequence>MLQVLDPIEQWFQTAFGLPSWLLAPTVIVVLALIADLFLRLVLWRLISLLEKSHSRWDDVILEALRRPLWVGIWGGAIIALASLAAARLQLEWVVQHAPKALWVFVLLMLGWTGIRLVRQIKRRLMAPHARHRAKPVDASTASAISKLLGAVILAVVALAILEALGMSLSGLLAFGGLGGLVVGFALRDILANFFGGLAIHLDNPFKVGDWISSPDRELEGTVEDIGWRLTRIRTFDLRPLYIPNMLFSSIAVVNPSRMLNRRIYETVGLRYRDIAQVEGIVTRIRDMLKEHESIDQDNFMLVNFEAFGAYSLDIVIYAYTRTTDWAEHLDIKQDILLRIATIVDEAGADIAMPARELHMADSLTLDRDEPPERETSDEDSPRTKSDKRDTGASSQRAASPTRGEADDASANASNQDADA</sequence>
<dbReference type="InterPro" id="IPR011066">
    <property type="entry name" value="MscS_channel_C_sf"/>
</dbReference>
<feature type="domain" description="Mechanosensitive ion channel transmembrane helices 2/3" evidence="11">
    <location>
        <begin position="152"/>
        <end position="187"/>
    </location>
</feature>
<evidence type="ECO:0000313" key="13">
    <source>
        <dbReference type="Proteomes" id="UP000184346"/>
    </source>
</evidence>
<evidence type="ECO:0000259" key="10">
    <source>
        <dbReference type="Pfam" id="PF21082"/>
    </source>
</evidence>
<dbReference type="SUPFAM" id="SSF50182">
    <property type="entry name" value="Sm-like ribonucleoproteins"/>
    <property type="match status" value="1"/>
</dbReference>